<keyword evidence="3" id="KW-0648">Protein biosynthesis</keyword>
<dbReference type="AlphaFoldDB" id="A0ABD1FGC6"/>
<evidence type="ECO:0000313" key="7">
    <source>
        <dbReference type="Proteomes" id="UP001566132"/>
    </source>
</evidence>
<protein>
    <recommendedName>
        <fullName evidence="2">Ribosome-recycling factor, mitochondrial</fullName>
    </recommendedName>
    <alternativeName>
        <fullName evidence="4">Ribosome-releasing factor, mitochondrial</fullName>
    </alternativeName>
</protein>
<gene>
    <name evidence="6" type="ORF">ABEB36_001934</name>
</gene>
<evidence type="ECO:0000256" key="1">
    <source>
        <dbReference type="ARBA" id="ARBA00005912"/>
    </source>
</evidence>
<dbReference type="GO" id="GO:0006412">
    <property type="term" value="P:translation"/>
    <property type="evidence" value="ECO:0007669"/>
    <property type="project" value="UniProtKB-KW"/>
</dbReference>
<evidence type="ECO:0000256" key="3">
    <source>
        <dbReference type="ARBA" id="ARBA00022917"/>
    </source>
</evidence>
<dbReference type="InterPro" id="IPR002661">
    <property type="entry name" value="Ribosome_recyc_fac"/>
</dbReference>
<evidence type="ECO:0000256" key="4">
    <source>
        <dbReference type="ARBA" id="ARBA00033107"/>
    </source>
</evidence>
<dbReference type="Gene3D" id="3.30.1360.40">
    <property type="match status" value="1"/>
</dbReference>
<accession>A0ABD1FGC6</accession>
<feature type="domain" description="Ribosome recycling factor" evidence="5">
    <location>
        <begin position="103"/>
        <end position="263"/>
    </location>
</feature>
<comment type="caution">
    <text evidence="6">The sequence shown here is derived from an EMBL/GenBank/DDBJ whole genome shotgun (WGS) entry which is preliminary data.</text>
</comment>
<dbReference type="Gene3D" id="1.10.132.20">
    <property type="entry name" value="Ribosome-recycling factor"/>
    <property type="match status" value="1"/>
</dbReference>
<dbReference type="InterPro" id="IPR023584">
    <property type="entry name" value="Ribosome_recyc_fac_dom"/>
</dbReference>
<keyword evidence="7" id="KW-1185">Reference proteome</keyword>
<evidence type="ECO:0000313" key="6">
    <source>
        <dbReference type="EMBL" id="KAL1518292.1"/>
    </source>
</evidence>
<evidence type="ECO:0000256" key="2">
    <source>
        <dbReference type="ARBA" id="ARBA00020581"/>
    </source>
</evidence>
<evidence type="ECO:0000259" key="5">
    <source>
        <dbReference type="Pfam" id="PF01765"/>
    </source>
</evidence>
<proteinExistence type="inferred from homology"/>
<reference evidence="6 7" key="1">
    <citation type="submission" date="2024-05" db="EMBL/GenBank/DDBJ databases">
        <title>Genetic variation in Jamaican populations of the coffee berry borer (Hypothenemus hampei).</title>
        <authorList>
            <person name="Errbii M."/>
            <person name="Myrie A."/>
        </authorList>
    </citation>
    <scope>NUCLEOTIDE SEQUENCE [LARGE SCALE GENOMIC DNA]</scope>
    <source>
        <strain evidence="6">JA-Hopewell-2020-01-JO</strain>
        <tissue evidence="6">Whole body</tissue>
    </source>
</reference>
<dbReference type="Pfam" id="PF01765">
    <property type="entry name" value="RRF"/>
    <property type="match status" value="1"/>
</dbReference>
<comment type="similarity">
    <text evidence="1">Belongs to the RRF family.</text>
</comment>
<organism evidence="6 7">
    <name type="scientific">Hypothenemus hampei</name>
    <name type="common">Coffee berry borer</name>
    <dbReference type="NCBI Taxonomy" id="57062"/>
    <lineage>
        <taxon>Eukaryota</taxon>
        <taxon>Metazoa</taxon>
        <taxon>Ecdysozoa</taxon>
        <taxon>Arthropoda</taxon>
        <taxon>Hexapoda</taxon>
        <taxon>Insecta</taxon>
        <taxon>Pterygota</taxon>
        <taxon>Neoptera</taxon>
        <taxon>Endopterygota</taxon>
        <taxon>Coleoptera</taxon>
        <taxon>Polyphaga</taxon>
        <taxon>Cucujiformia</taxon>
        <taxon>Curculionidae</taxon>
        <taxon>Scolytinae</taxon>
        <taxon>Hypothenemus</taxon>
    </lineage>
</organism>
<dbReference type="SUPFAM" id="SSF55194">
    <property type="entry name" value="Ribosome recycling factor, RRF"/>
    <property type="match status" value="1"/>
</dbReference>
<sequence length="266" mass="30219">MIALRCLLLKDLKNAQFQINFMKFCCQRVLSITPEVSSLKNNEKFLGKIPNYKIFPVRAYAKSKDKKKEKGKAKVVVNESEIAELINVDSLKDQMKKVLTQMEDDYVKHLSLRSTTGSIESIQVNVDGTDHTLQELAQIVRKNPKTIVIHFNNFPQVIPDALKALAKSGLNLNPQQEGTTLYIPIPKVTKEHREQLSKNAKQLLVKCKDNVRAVQIKFTKQIKRKDKISEDLAYSVEQQIIGIADGFIGQAEDIFNRKQAELLGEK</sequence>
<dbReference type="Proteomes" id="UP001566132">
    <property type="component" value="Unassembled WGS sequence"/>
</dbReference>
<dbReference type="PANTHER" id="PTHR20982">
    <property type="entry name" value="RIBOSOME RECYCLING FACTOR"/>
    <property type="match status" value="1"/>
</dbReference>
<name>A0ABD1FGC6_HYPHA</name>
<dbReference type="PANTHER" id="PTHR20982:SF3">
    <property type="entry name" value="MITOCHONDRIAL RIBOSOME RECYCLING FACTOR PSEUDO 1"/>
    <property type="match status" value="1"/>
</dbReference>
<dbReference type="EMBL" id="JBDJPC010000001">
    <property type="protein sequence ID" value="KAL1518292.1"/>
    <property type="molecule type" value="Genomic_DNA"/>
</dbReference>
<dbReference type="InterPro" id="IPR036191">
    <property type="entry name" value="RRF_sf"/>
</dbReference>
<dbReference type="FunFam" id="3.30.1360.40:FF:000001">
    <property type="entry name" value="Ribosome-recycling factor"/>
    <property type="match status" value="1"/>
</dbReference>